<dbReference type="InterPro" id="IPR054402">
    <property type="entry name" value="Tt1218-like_dom"/>
</dbReference>
<feature type="transmembrane region" description="Helical" evidence="1">
    <location>
        <begin position="6"/>
        <end position="28"/>
    </location>
</feature>
<dbReference type="Pfam" id="PF22150">
    <property type="entry name" value="Tt1218-like"/>
    <property type="match status" value="1"/>
</dbReference>
<dbReference type="NCBIfam" id="TIGR02532">
    <property type="entry name" value="IV_pilin_GFxxxE"/>
    <property type="match status" value="1"/>
</dbReference>
<reference evidence="3 4" key="1">
    <citation type="submission" date="2021-08" db="EMBL/GenBank/DDBJ databases">
        <title>Rheinheimera aquimaris sp. nov., isolated from seawater of the East Sea in Korea.</title>
        <authorList>
            <person name="Kim K.H."/>
            <person name="Wenting R."/>
            <person name="Kim K.R."/>
            <person name="Jeon C.O."/>
        </authorList>
    </citation>
    <scope>NUCLEOTIDE SEQUENCE [LARGE SCALE GENOMIC DNA]</scope>
    <source>
        <strain evidence="3 4">MA-13</strain>
    </source>
</reference>
<dbReference type="RefSeq" id="WP_205311348.1">
    <property type="nucleotide sequence ID" value="NZ_JAERPS020000004.1"/>
</dbReference>
<evidence type="ECO:0000313" key="3">
    <source>
        <dbReference type="EMBL" id="MBZ9612537.1"/>
    </source>
</evidence>
<organism evidence="3 4">
    <name type="scientific">Rheinheimera maricola</name>
    <dbReference type="NCBI Taxonomy" id="2793282"/>
    <lineage>
        <taxon>Bacteria</taxon>
        <taxon>Pseudomonadati</taxon>
        <taxon>Pseudomonadota</taxon>
        <taxon>Gammaproteobacteria</taxon>
        <taxon>Chromatiales</taxon>
        <taxon>Chromatiaceae</taxon>
        <taxon>Rheinheimera</taxon>
    </lineage>
</organism>
<accession>A0ABS7XCQ1</accession>
<gene>
    <name evidence="3" type="primary">pilV</name>
    <name evidence="3" type="ORF">I4W93_013110</name>
</gene>
<name>A0ABS7XCQ1_9GAMM</name>
<sequence length="164" mass="17424">MRLQHGFSLVEVLVTLVIFKIGLLGALLSQTIAIRQVQDATQRTISVALAQGLLNEMRANPQLSQVLGPRIDSDIALPSLPDCSVGASCTITDVAAVQAHSWLNQLQQYNRLSLQQPQFCLRSAATGVNLSTSWQQKSSAQSGVVADCAVGNGRSGFALQNGGH</sequence>
<dbReference type="InterPro" id="IPR013362">
    <property type="entry name" value="Pilus_4_PilV"/>
</dbReference>
<evidence type="ECO:0000313" key="4">
    <source>
        <dbReference type="Proteomes" id="UP000663814"/>
    </source>
</evidence>
<dbReference type="Pfam" id="PF07963">
    <property type="entry name" value="N_methyl"/>
    <property type="match status" value="1"/>
</dbReference>
<dbReference type="InterPro" id="IPR012902">
    <property type="entry name" value="N_methyl_site"/>
</dbReference>
<feature type="domain" description="Type IV pilin Tt1218-like" evidence="2">
    <location>
        <begin position="30"/>
        <end position="96"/>
    </location>
</feature>
<protein>
    <submittedName>
        <fullName evidence="3">Type IV pilus modification protein PilV</fullName>
    </submittedName>
</protein>
<keyword evidence="1" id="KW-1133">Transmembrane helix</keyword>
<comment type="caution">
    <text evidence="3">The sequence shown here is derived from an EMBL/GenBank/DDBJ whole genome shotgun (WGS) entry which is preliminary data.</text>
</comment>
<dbReference type="Proteomes" id="UP000663814">
    <property type="component" value="Unassembled WGS sequence"/>
</dbReference>
<evidence type="ECO:0000256" key="1">
    <source>
        <dbReference type="SAM" id="Phobius"/>
    </source>
</evidence>
<dbReference type="EMBL" id="JAERPS020000004">
    <property type="protein sequence ID" value="MBZ9612537.1"/>
    <property type="molecule type" value="Genomic_DNA"/>
</dbReference>
<proteinExistence type="predicted"/>
<dbReference type="NCBIfam" id="TIGR02523">
    <property type="entry name" value="type_IV_pilV"/>
    <property type="match status" value="1"/>
</dbReference>
<keyword evidence="4" id="KW-1185">Reference proteome</keyword>
<keyword evidence="1" id="KW-0812">Transmembrane</keyword>
<keyword evidence="1" id="KW-0472">Membrane</keyword>
<evidence type="ECO:0000259" key="2">
    <source>
        <dbReference type="Pfam" id="PF22150"/>
    </source>
</evidence>